<name>A0AAV5T314_9BILA</name>
<reference evidence="1" key="1">
    <citation type="submission" date="2023-10" db="EMBL/GenBank/DDBJ databases">
        <title>Genome assembly of Pristionchus species.</title>
        <authorList>
            <person name="Yoshida K."/>
            <person name="Sommer R.J."/>
        </authorList>
    </citation>
    <scope>NUCLEOTIDE SEQUENCE</scope>
    <source>
        <strain evidence="1">RS0144</strain>
    </source>
</reference>
<organism evidence="1 2">
    <name type="scientific">Pristionchus entomophagus</name>
    <dbReference type="NCBI Taxonomy" id="358040"/>
    <lineage>
        <taxon>Eukaryota</taxon>
        <taxon>Metazoa</taxon>
        <taxon>Ecdysozoa</taxon>
        <taxon>Nematoda</taxon>
        <taxon>Chromadorea</taxon>
        <taxon>Rhabditida</taxon>
        <taxon>Rhabditina</taxon>
        <taxon>Diplogasteromorpha</taxon>
        <taxon>Diplogasteroidea</taxon>
        <taxon>Neodiplogasteridae</taxon>
        <taxon>Pristionchus</taxon>
    </lineage>
</organism>
<dbReference type="EMBL" id="BTSX01000002">
    <property type="protein sequence ID" value="GMS86919.1"/>
    <property type="molecule type" value="Genomic_DNA"/>
</dbReference>
<keyword evidence="2" id="KW-1185">Reference proteome</keyword>
<evidence type="ECO:0000313" key="2">
    <source>
        <dbReference type="Proteomes" id="UP001432027"/>
    </source>
</evidence>
<protein>
    <submittedName>
        <fullName evidence="1">Uncharacterized protein</fullName>
    </submittedName>
</protein>
<gene>
    <name evidence="1" type="ORF">PENTCL1PPCAC_9094</name>
</gene>
<sequence length="191" mass="21992">HQRSSNARHNVFSNLHENEKQWWSWHTERENVPSHVMSEDLLFAGLTAPASDCSCPSPFCTLPSADSLPELKDAKMRQKKSIWKNPFNVWYYAHLSTLSAMYPRLTGLVRKETVGETEFLNLNENEDAFWRDFTEREFEASLPPSAAPLETVAKAPKSECSCVSPFCTLPSIESLRERREKEKARNEEDKE</sequence>
<accession>A0AAV5T314</accession>
<proteinExistence type="predicted"/>
<comment type="caution">
    <text evidence="1">The sequence shown here is derived from an EMBL/GenBank/DDBJ whole genome shotgun (WGS) entry which is preliminary data.</text>
</comment>
<dbReference type="AlphaFoldDB" id="A0AAV5T314"/>
<evidence type="ECO:0000313" key="1">
    <source>
        <dbReference type="EMBL" id="GMS86919.1"/>
    </source>
</evidence>
<feature type="non-terminal residue" evidence="1">
    <location>
        <position position="191"/>
    </location>
</feature>
<feature type="non-terminal residue" evidence="1">
    <location>
        <position position="1"/>
    </location>
</feature>
<dbReference type="Proteomes" id="UP001432027">
    <property type="component" value="Unassembled WGS sequence"/>
</dbReference>